<dbReference type="Proteomes" id="UP000439113">
    <property type="component" value="Unassembled WGS sequence"/>
</dbReference>
<proteinExistence type="predicted"/>
<dbReference type="AlphaFoldDB" id="A0A6N8DKE8"/>
<dbReference type="OrthoDB" id="7363380at2"/>
<name>A0A6N8DKE8_RHOAC</name>
<protein>
    <recommendedName>
        <fullName evidence="4">ParG protein</fullName>
    </recommendedName>
</protein>
<evidence type="ECO:0000313" key="2">
    <source>
        <dbReference type="EMBL" id="MTV29711.1"/>
    </source>
</evidence>
<sequence>MKDKKTEKKTATEPASPVTAPDQTGKSAKTSKAKSEKSTGKSDSLAKAKVEKPKDAKKALNFKVSSEFRREFKTYASAHDMKLGKLLEVAFESYRKQNGGG</sequence>
<reference evidence="2 3" key="1">
    <citation type="submission" date="2019-11" db="EMBL/GenBank/DDBJ databases">
        <title>Whole-genome sequence of a Rhodoblastus acidophilus DSM 142.</title>
        <authorList>
            <person name="Kyndt J.A."/>
            <person name="Meyer T.E."/>
        </authorList>
    </citation>
    <scope>NUCLEOTIDE SEQUENCE [LARGE SCALE GENOMIC DNA]</scope>
    <source>
        <strain evidence="2 3">DSM 142</strain>
    </source>
</reference>
<feature type="compositionally biased region" description="Basic and acidic residues" evidence="1">
    <location>
        <begin position="1"/>
        <end position="11"/>
    </location>
</feature>
<organism evidence="2 3">
    <name type="scientific">Rhodoblastus acidophilus</name>
    <name type="common">Rhodopseudomonas acidophila</name>
    <dbReference type="NCBI Taxonomy" id="1074"/>
    <lineage>
        <taxon>Bacteria</taxon>
        <taxon>Pseudomonadati</taxon>
        <taxon>Pseudomonadota</taxon>
        <taxon>Alphaproteobacteria</taxon>
        <taxon>Hyphomicrobiales</taxon>
        <taxon>Rhodoblastaceae</taxon>
        <taxon>Rhodoblastus</taxon>
    </lineage>
</organism>
<accession>A0A6N8DKE8</accession>
<comment type="caution">
    <text evidence="2">The sequence shown here is derived from an EMBL/GenBank/DDBJ whole genome shotgun (WGS) entry which is preliminary data.</text>
</comment>
<evidence type="ECO:0008006" key="4">
    <source>
        <dbReference type="Google" id="ProtNLM"/>
    </source>
</evidence>
<feature type="region of interest" description="Disordered" evidence="1">
    <location>
        <begin position="1"/>
        <end position="57"/>
    </location>
</feature>
<feature type="compositionally biased region" description="Basic and acidic residues" evidence="1">
    <location>
        <begin position="33"/>
        <end position="57"/>
    </location>
</feature>
<evidence type="ECO:0000256" key="1">
    <source>
        <dbReference type="SAM" id="MobiDB-lite"/>
    </source>
</evidence>
<evidence type="ECO:0000313" key="3">
    <source>
        <dbReference type="Proteomes" id="UP000439113"/>
    </source>
</evidence>
<dbReference type="EMBL" id="WNKS01000001">
    <property type="protein sequence ID" value="MTV29711.1"/>
    <property type="molecule type" value="Genomic_DNA"/>
</dbReference>
<dbReference type="RefSeq" id="WP_155444360.1">
    <property type="nucleotide sequence ID" value="NZ_JAOQNR010000001.1"/>
</dbReference>
<gene>
    <name evidence="2" type="ORF">GJ654_01740</name>
</gene>